<reference evidence="5" key="1">
    <citation type="submission" date="2017-11" db="EMBL/GenBank/DDBJ databases">
        <authorList>
            <person name="Zhu W."/>
        </authorList>
    </citation>
    <scope>NUCLEOTIDE SEQUENCE [LARGE SCALE GENOMIC DNA]</scope>
    <source>
        <strain evidence="5">CAU 1051</strain>
    </source>
</reference>
<gene>
    <name evidence="4" type="ORF">CWR45_02280</name>
</gene>
<feature type="domain" description="DUF4352" evidence="3">
    <location>
        <begin position="91"/>
        <end position="188"/>
    </location>
</feature>
<dbReference type="Proteomes" id="UP000256520">
    <property type="component" value="Unassembled WGS sequence"/>
</dbReference>
<organism evidence="4 5">
    <name type="scientific">Oceanobacillus chungangensis</name>
    <dbReference type="NCBI Taxonomy" id="1229152"/>
    <lineage>
        <taxon>Bacteria</taxon>
        <taxon>Bacillati</taxon>
        <taxon>Bacillota</taxon>
        <taxon>Bacilli</taxon>
        <taxon>Bacillales</taxon>
        <taxon>Bacillaceae</taxon>
        <taxon>Oceanobacillus</taxon>
    </lineage>
</organism>
<dbReference type="InterPro" id="IPR029050">
    <property type="entry name" value="Immunoprotect_excell_Ig-like"/>
</dbReference>
<keyword evidence="5" id="KW-1185">Reference proteome</keyword>
<evidence type="ECO:0000259" key="3">
    <source>
        <dbReference type="Pfam" id="PF11611"/>
    </source>
</evidence>
<dbReference type="Pfam" id="PF11611">
    <property type="entry name" value="DUF4352"/>
    <property type="match status" value="1"/>
</dbReference>
<feature type="signal peptide" evidence="2">
    <location>
        <begin position="1"/>
        <end position="21"/>
    </location>
</feature>
<dbReference type="OrthoDB" id="2720783at2"/>
<proteinExistence type="predicted"/>
<accession>A0A3D8Q293</accession>
<evidence type="ECO:0000313" key="5">
    <source>
        <dbReference type="Proteomes" id="UP000256520"/>
    </source>
</evidence>
<keyword evidence="1 2" id="KW-0732">Signal</keyword>
<comment type="caution">
    <text evidence="4">The sequence shown here is derived from an EMBL/GenBank/DDBJ whole genome shotgun (WGS) entry which is preliminary data.</text>
</comment>
<feature type="chain" id="PRO_5038644655" description="DUF4352 domain-containing protein" evidence="2">
    <location>
        <begin position="22"/>
        <end position="213"/>
    </location>
</feature>
<dbReference type="InterPro" id="IPR029051">
    <property type="entry name" value="DUF4352"/>
</dbReference>
<evidence type="ECO:0000313" key="4">
    <source>
        <dbReference type="EMBL" id="RDW21721.1"/>
    </source>
</evidence>
<dbReference type="EMBL" id="PIOD01000002">
    <property type="protein sequence ID" value="RDW21721.1"/>
    <property type="molecule type" value="Genomic_DNA"/>
</dbReference>
<name>A0A3D8Q293_9BACI</name>
<dbReference type="PROSITE" id="PS51257">
    <property type="entry name" value="PROKAR_LIPOPROTEIN"/>
    <property type="match status" value="1"/>
</dbReference>
<protein>
    <recommendedName>
        <fullName evidence="3">DUF4352 domain-containing protein</fullName>
    </recommendedName>
</protein>
<evidence type="ECO:0000256" key="1">
    <source>
        <dbReference type="ARBA" id="ARBA00022729"/>
    </source>
</evidence>
<evidence type="ECO:0000256" key="2">
    <source>
        <dbReference type="SAM" id="SignalP"/>
    </source>
</evidence>
<dbReference type="AlphaFoldDB" id="A0A3D8Q293"/>
<sequence>MKRTWIKFIILALISSTLLVACSGKEDNSEVVSGGNSITEKDNSNDELAEEVSFDKDRETNTVSSTSTIGDLPDDQLGLAIGDTAIVKSNFSEHEITLNSVEIKEQVDDTASELGNFVIVNLTVLNTGDEAVAAADIFSSTDLSSIDNSSGFPWYYIEGVAEEWPVDINPGESQTGVLLFDMEVSDQYILTDGEFLEGLTNKISFEFTREEAN</sequence>
<dbReference type="Gene3D" id="2.60.40.1240">
    <property type="match status" value="1"/>
</dbReference>
<dbReference type="RefSeq" id="WP_115748177.1">
    <property type="nucleotide sequence ID" value="NZ_PIOD01000002.1"/>
</dbReference>